<dbReference type="InterPro" id="IPR013328">
    <property type="entry name" value="6PGD_dom2"/>
</dbReference>
<protein>
    <recommendedName>
        <fullName evidence="7">Ketopantoate reductase C-terminal domain-containing protein</fullName>
    </recommendedName>
</protein>
<feature type="compositionally biased region" description="Low complexity" evidence="2">
    <location>
        <begin position="476"/>
        <end position="494"/>
    </location>
</feature>
<feature type="compositionally biased region" description="Polar residues" evidence="2">
    <location>
        <begin position="793"/>
        <end position="836"/>
    </location>
</feature>
<evidence type="ECO:0000259" key="3">
    <source>
        <dbReference type="Pfam" id="PF02558"/>
    </source>
</evidence>
<feature type="compositionally biased region" description="Low complexity" evidence="2">
    <location>
        <begin position="511"/>
        <end position="567"/>
    </location>
</feature>
<feature type="region of interest" description="Disordered" evidence="2">
    <location>
        <begin position="475"/>
        <end position="658"/>
    </location>
</feature>
<dbReference type="PANTHER" id="PTHR21708">
    <property type="entry name" value="PROBABLE 2-DEHYDROPANTOATE 2-REDUCTASE"/>
    <property type="match status" value="1"/>
</dbReference>
<dbReference type="Pfam" id="PF02558">
    <property type="entry name" value="ApbA"/>
    <property type="match status" value="1"/>
</dbReference>
<gene>
    <name evidence="5" type="ORF">BABINDRAFT_5255</name>
</gene>
<feature type="compositionally biased region" description="Polar residues" evidence="2">
    <location>
        <begin position="731"/>
        <end position="756"/>
    </location>
</feature>
<dbReference type="AlphaFoldDB" id="A0A1E3QXC9"/>
<feature type="coiled-coil region" evidence="1">
    <location>
        <begin position="369"/>
        <end position="396"/>
    </location>
</feature>
<evidence type="ECO:0000259" key="4">
    <source>
        <dbReference type="Pfam" id="PF08546"/>
    </source>
</evidence>
<dbReference type="PANTHER" id="PTHR21708:SF25">
    <property type="entry name" value="PROTEIN PAM1-RELATED"/>
    <property type="match status" value="1"/>
</dbReference>
<evidence type="ECO:0000256" key="1">
    <source>
        <dbReference type="SAM" id="Coils"/>
    </source>
</evidence>
<evidence type="ECO:0000256" key="2">
    <source>
        <dbReference type="SAM" id="MobiDB-lite"/>
    </source>
</evidence>
<evidence type="ECO:0000313" key="5">
    <source>
        <dbReference type="EMBL" id="ODQ82261.1"/>
    </source>
</evidence>
<dbReference type="InterPro" id="IPR008927">
    <property type="entry name" value="6-PGluconate_DH-like_C_sf"/>
</dbReference>
<feature type="domain" description="Ketopantoate reductase N-terminal" evidence="3">
    <location>
        <begin position="8"/>
        <end position="168"/>
    </location>
</feature>
<dbReference type="Proteomes" id="UP000094336">
    <property type="component" value="Unassembled WGS sequence"/>
</dbReference>
<dbReference type="GeneID" id="30150032"/>
<feature type="compositionally biased region" description="Low complexity" evidence="2">
    <location>
        <begin position="582"/>
        <end position="594"/>
    </location>
</feature>
<reference evidence="6" key="1">
    <citation type="submission" date="2016-05" db="EMBL/GenBank/DDBJ databases">
        <title>Comparative genomics of biotechnologically important yeasts.</title>
        <authorList>
            <consortium name="DOE Joint Genome Institute"/>
            <person name="Riley R."/>
            <person name="Haridas S."/>
            <person name="Wolfe K.H."/>
            <person name="Lopes M.R."/>
            <person name="Hittinger C.T."/>
            <person name="Goker M."/>
            <person name="Salamov A."/>
            <person name="Wisecaver J."/>
            <person name="Long T.M."/>
            <person name="Aerts A.L."/>
            <person name="Barry K."/>
            <person name="Choi C."/>
            <person name="Clum A."/>
            <person name="Coughlan A.Y."/>
            <person name="Deshpande S."/>
            <person name="Douglass A.P."/>
            <person name="Hanson S.J."/>
            <person name="Klenk H.-P."/>
            <person name="Labutti K."/>
            <person name="Lapidus A."/>
            <person name="Lindquist E."/>
            <person name="Lipzen A."/>
            <person name="Meier-Kolthoff J.P."/>
            <person name="Ohm R.A."/>
            <person name="Otillar R.P."/>
            <person name="Pangilinan J."/>
            <person name="Peng Y."/>
            <person name="Rokas A."/>
            <person name="Rosa C.A."/>
            <person name="Scheuner C."/>
            <person name="Sibirny A.A."/>
            <person name="Slot J.C."/>
            <person name="Stielow J.B."/>
            <person name="Sun H."/>
            <person name="Kurtzman C.P."/>
            <person name="Blackwell M."/>
            <person name="Grigoriev I.V."/>
            <person name="Jeffries T.W."/>
        </authorList>
    </citation>
    <scope>NUCLEOTIDE SEQUENCE [LARGE SCALE GENOMIC DNA]</scope>
    <source>
        <strain evidence="6">NRRL Y-12698</strain>
    </source>
</reference>
<dbReference type="STRING" id="984486.A0A1E3QXC9"/>
<dbReference type="InterPro" id="IPR013752">
    <property type="entry name" value="KPA_reductase"/>
</dbReference>
<proteinExistence type="predicted"/>
<evidence type="ECO:0008006" key="7">
    <source>
        <dbReference type="Google" id="ProtNLM"/>
    </source>
</evidence>
<feature type="region of interest" description="Disordered" evidence="2">
    <location>
        <begin position="731"/>
        <end position="843"/>
    </location>
</feature>
<dbReference type="InterPro" id="IPR013332">
    <property type="entry name" value="KPR_N"/>
</dbReference>
<dbReference type="InterPro" id="IPR051402">
    <property type="entry name" value="KPR-Related"/>
</dbReference>
<accession>A0A1E3QXC9</accession>
<feature type="compositionally biased region" description="Low complexity" evidence="2">
    <location>
        <begin position="772"/>
        <end position="786"/>
    </location>
</feature>
<dbReference type="GO" id="GO:0005737">
    <property type="term" value="C:cytoplasm"/>
    <property type="evidence" value="ECO:0007669"/>
    <property type="project" value="TreeGrafter"/>
</dbReference>
<evidence type="ECO:0000313" key="6">
    <source>
        <dbReference type="Proteomes" id="UP000094336"/>
    </source>
</evidence>
<keyword evidence="1" id="KW-0175">Coiled coil</keyword>
<organism evidence="5 6">
    <name type="scientific">Babjeviella inositovora NRRL Y-12698</name>
    <dbReference type="NCBI Taxonomy" id="984486"/>
    <lineage>
        <taxon>Eukaryota</taxon>
        <taxon>Fungi</taxon>
        <taxon>Dikarya</taxon>
        <taxon>Ascomycota</taxon>
        <taxon>Saccharomycotina</taxon>
        <taxon>Pichiomycetes</taxon>
        <taxon>Serinales incertae sedis</taxon>
        <taxon>Babjeviella</taxon>
    </lineage>
</organism>
<name>A0A1E3QXC9_9ASCO</name>
<feature type="region of interest" description="Disordered" evidence="2">
    <location>
        <begin position="678"/>
        <end position="711"/>
    </location>
</feature>
<feature type="compositionally biased region" description="Polar residues" evidence="2">
    <location>
        <begin position="597"/>
        <end position="610"/>
    </location>
</feature>
<dbReference type="Gene3D" id="3.40.50.720">
    <property type="entry name" value="NAD(P)-binding Rossmann-like Domain"/>
    <property type="match status" value="1"/>
</dbReference>
<sequence length="868" mass="94527">MSNRLNILAVGANPFITFYVSRLANVASLDVSVVSQEAAVVAAEGFSWKSTEFGNSCFRPSPSSVFASVTDLTQKPKTYDCLLMSAKSLQDISVVVSQLAGFLTPTATIIIESTGYVKLESFVKLSLPATLSSVNILSIMTDHDVRKTGPASYTHTVTGNTSQTYIGKAETPTDIYSGDLVGLIYSWANIFENCGLKVATFRTTTEFLATQVQLCVPRAVFNPLAIIFEIPYPANFEAQILSKPLISGLIEEFNRLAKCMNVAVPKELVLYRQWCLRYKQLQGVDTYATSSPLFYDFFHQRDLEIDLLLLQPILLADDYNLRTPYLEFLYAVLCQHQKLNRGQSVFFMRGSSADVQRLRDSVHAKDQCLLTAQEEIKRQQAQIAQLQEETKKLVKARPMSTAYEGSDLSDFRDIAMYGAQLNGEAVTQGPARGSATPTTLASSDGDPDYKALYEREVELKKREIALAAREMDLRARQPQAQSQAQPFLSQAQSQGFSQPQGFPQAQSQGIPQTQPQGFPQAQPQGFPQAQPQGFPQAQLQGFPQAQSQGFPQAQSQGFSQAQSYSQQGPSQNQPTQVPPQGLPTNGLPPNGLPQKLRSASYTSVPQSFGSQHPVPHQGFPPRAQHPNPGPPNGRRLMSLGGMPTYSSQQQPQPQPQPYDDGLGVLLTTGVIDSEIESRFKQKSKANRRSGYPMHASTDMLGGMPNPKTRPKHKSMVPMMGAGMGNGGMPTIVTNGSSPNLSGSASQRFSQPPQLAQYNARPPNLANGSYSQAPGSVAASASGAPSARNGMGNRYNSSQNLTVPQSAPQSALQTPQNEETDSPLANSTMTSEQTRQTVEAAPEMVNVVIDTGEKVKEKKKRGFFGKKKK</sequence>
<dbReference type="OrthoDB" id="5302359at2759"/>
<dbReference type="Pfam" id="PF08546">
    <property type="entry name" value="ApbA_C"/>
    <property type="match status" value="1"/>
</dbReference>
<feature type="region of interest" description="Disordered" evidence="2">
    <location>
        <begin position="427"/>
        <end position="447"/>
    </location>
</feature>
<keyword evidence="6" id="KW-1185">Reference proteome</keyword>
<dbReference type="RefSeq" id="XP_018987589.1">
    <property type="nucleotide sequence ID" value="XM_019132179.1"/>
</dbReference>
<feature type="compositionally biased region" description="Polar residues" evidence="2">
    <location>
        <begin position="495"/>
        <end position="510"/>
    </location>
</feature>
<dbReference type="SUPFAM" id="SSF48179">
    <property type="entry name" value="6-phosphogluconate dehydrogenase C-terminal domain-like"/>
    <property type="match status" value="1"/>
</dbReference>
<dbReference type="Gene3D" id="1.10.1040.10">
    <property type="entry name" value="N-(1-d-carboxylethyl)-l-norvaline Dehydrogenase, domain 2"/>
    <property type="match status" value="1"/>
</dbReference>
<dbReference type="EMBL" id="KV454426">
    <property type="protein sequence ID" value="ODQ82261.1"/>
    <property type="molecule type" value="Genomic_DNA"/>
</dbReference>
<feature type="domain" description="Ketopantoate reductase C-terminal" evidence="4">
    <location>
        <begin position="210"/>
        <end position="334"/>
    </location>
</feature>